<comment type="caution">
    <text evidence="2">The sequence shown here is derived from an EMBL/GenBank/DDBJ whole genome shotgun (WGS) entry which is preliminary data.</text>
</comment>
<feature type="compositionally biased region" description="Acidic residues" evidence="1">
    <location>
        <begin position="296"/>
        <end position="313"/>
    </location>
</feature>
<dbReference type="EMBL" id="CAXAMM010026446">
    <property type="protein sequence ID" value="CAK9058915.1"/>
    <property type="molecule type" value="Genomic_DNA"/>
</dbReference>
<sequence length="313" mass="34727">MASPSEMERSERKRQYSALRRAIHRAANPALTAKFSLCNDTERFAMLKQWVVNPDTSSIEIEERYVSWVEELRTDRYVSVSIFQLEKIYGKSTEAKKFIAELCKGQEGTPHPQAPESKKGRIYKVLKEVIHEQKQGSTGSSSMSLSGRVRGQAAKEMLSKQLGKALDGFGQGTLDLKTGRINQKKVKKPKTPEQLALQECKVLHGKTLISDIQKYGVRNSDELLSALRLHVAEICEPLASAAAKAGTPLTGVDPDDMMNFVEAEKPFLATCETDCRDARRRIAAAKGPKKKTVPAEEQDDKSDEDEDDASGEA</sequence>
<feature type="compositionally biased region" description="Basic residues" evidence="1">
    <location>
        <begin position="283"/>
        <end position="292"/>
    </location>
</feature>
<feature type="region of interest" description="Disordered" evidence="1">
    <location>
        <begin position="283"/>
        <end position="313"/>
    </location>
</feature>
<evidence type="ECO:0000313" key="3">
    <source>
        <dbReference type="Proteomes" id="UP001642464"/>
    </source>
</evidence>
<evidence type="ECO:0000313" key="2">
    <source>
        <dbReference type="EMBL" id="CAK9058915.1"/>
    </source>
</evidence>
<evidence type="ECO:0000256" key="1">
    <source>
        <dbReference type="SAM" id="MobiDB-lite"/>
    </source>
</evidence>
<dbReference type="Proteomes" id="UP001642464">
    <property type="component" value="Unassembled WGS sequence"/>
</dbReference>
<organism evidence="2 3">
    <name type="scientific">Durusdinium trenchii</name>
    <dbReference type="NCBI Taxonomy" id="1381693"/>
    <lineage>
        <taxon>Eukaryota</taxon>
        <taxon>Sar</taxon>
        <taxon>Alveolata</taxon>
        <taxon>Dinophyceae</taxon>
        <taxon>Suessiales</taxon>
        <taxon>Symbiodiniaceae</taxon>
        <taxon>Durusdinium</taxon>
    </lineage>
</organism>
<accession>A0ABP0N546</accession>
<proteinExistence type="predicted"/>
<gene>
    <name evidence="2" type="ORF">SCF082_LOCUS31299</name>
</gene>
<keyword evidence="3" id="KW-1185">Reference proteome</keyword>
<reference evidence="2 3" key="1">
    <citation type="submission" date="2024-02" db="EMBL/GenBank/DDBJ databases">
        <authorList>
            <person name="Chen Y."/>
            <person name="Shah S."/>
            <person name="Dougan E. K."/>
            <person name="Thang M."/>
            <person name="Chan C."/>
        </authorList>
    </citation>
    <scope>NUCLEOTIDE SEQUENCE [LARGE SCALE GENOMIC DNA]</scope>
</reference>
<name>A0ABP0N546_9DINO</name>
<protein>
    <submittedName>
        <fullName evidence="2">UBA domain-containing protein</fullName>
    </submittedName>
</protein>